<feature type="domain" description="Poly(A) RNA polymerase mitochondrial-like central palm" evidence="11">
    <location>
        <begin position="56"/>
        <end position="193"/>
    </location>
</feature>
<name>A0A7T8QUU5_CALRO</name>
<comment type="subcellular location">
    <subcellularLocation>
        <location evidence="3">Cytoplasm</location>
    </subcellularLocation>
</comment>
<evidence type="ECO:0000313" key="13">
    <source>
        <dbReference type="Proteomes" id="UP000595437"/>
    </source>
</evidence>
<dbReference type="Gene3D" id="3.30.460.10">
    <property type="entry name" value="Beta Polymerase, domain 2"/>
    <property type="match status" value="1"/>
</dbReference>
<keyword evidence="13" id="KW-1185">Reference proteome</keyword>
<dbReference type="Proteomes" id="UP000595437">
    <property type="component" value="Chromosome 1"/>
</dbReference>
<keyword evidence="5" id="KW-0808">Transferase</keyword>
<evidence type="ECO:0000256" key="2">
    <source>
        <dbReference type="ARBA" id="ARBA00001946"/>
    </source>
</evidence>
<feature type="region of interest" description="Disordered" evidence="9">
    <location>
        <begin position="1"/>
        <end position="30"/>
    </location>
</feature>
<dbReference type="InterPro" id="IPR054708">
    <property type="entry name" value="MTPAP-like_central"/>
</dbReference>
<dbReference type="SUPFAM" id="SSF81301">
    <property type="entry name" value="Nucleotidyltransferase"/>
    <property type="match status" value="1"/>
</dbReference>
<dbReference type="PANTHER" id="PTHR12271">
    <property type="entry name" value="POLY A POLYMERASE CID PAP -RELATED"/>
    <property type="match status" value="1"/>
</dbReference>
<dbReference type="Pfam" id="PF03828">
    <property type="entry name" value="PAP_assoc"/>
    <property type="match status" value="1"/>
</dbReference>
<keyword evidence="6" id="KW-0479">Metal-binding</keyword>
<dbReference type="EMBL" id="CP045890">
    <property type="protein sequence ID" value="QQP55897.1"/>
    <property type="molecule type" value="Genomic_DNA"/>
</dbReference>
<dbReference type="GO" id="GO:0031123">
    <property type="term" value="P:RNA 3'-end processing"/>
    <property type="evidence" value="ECO:0007669"/>
    <property type="project" value="TreeGrafter"/>
</dbReference>
<dbReference type="GO" id="GO:0046872">
    <property type="term" value="F:metal ion binding"/>
    <property type="evidence" value="ECO:0007669"/>
    <property type="project" value="UniProtKB-KW"/>
</dbReference>
<feature type="domain" description="PAP-associated" evidence="10">
    <location>
        <begin position="282"/>
        <end position="339"/>
    </location>
</feature>
<organism evidence="12 13">
    <name type="scientific">Caligus rogercresseyi</name>
    <name type="common">Sea louse</name>
    <dbReference type="NCBI Taxonomy" id="217165"/>
    <lineage>
        <taxon>Eukaryota</taxon>
        <taxon>Metazoa</taxon>
        <taxon>Ecdysozoa</taxon>
        <taxon>Arthropoda</taxon>
        <taxon>Crustacea</taxon>
        <taxon>Multicrustacea</taxon>
        <taxon>Hexanauplia</taxon>
        <taxon>Copepoda</taxon>
        <taxon>Siphonostomatoida</taxon>
        <taxon>Caligidae</taxon>
        <taxon>Caligus</taxon>
    </lineage>
</organism>
<protein>
    <submittedName>
        <fullName evidence="12">Uncharacterized protein</fullName>
    </submittedName>
</protein>
<evidence type="ECO:0000259" key="10">
    <source>
        <dbReference type="Pfam" id="PF03828"/>
    </source>
</evidence>
<dbReference type="GO" id="GO:1990817">
    <property type="term" value="F:poly(A) RNA polymerase activity"/>
    <property type="evidence" value="ECO:0007669"/>
    <property type="project" value="TreeGrafter"/>
</dbReference>
<dbReference type="PANTHER" id="PTHR12271:SF40">
    <property type="entry name" value="POLY(A) RNA POLYMERASE GLD2"/>
    <property type="match status" value="1"/>
</dbReference>
<dbReference type="OrthoDB" id="2274644at2759"/>
<evidence type="ECO:0000256" key="1">
    <source>
        <dbReference type="ARBA" id="ARBA00001936"/>
    </source>
</evidence>
<reference evidence="13" key="1">
    <citation type="submission" date="2021-01" db="EMBL/GenBank/DDBJ databases">
        <title>Caligus Genome Assembly.</title>
        <authorList>
            <person name="Gallardo-Escarate C."/>
        </authorList>
    </citation>
    <scope>NUCLEOTIDE SEQUENCE [LARGE SCALE GENOMIC DNA]</scope>
</reference>
<sequence length="377" mass="42653">MSHRKRFYEGDLHPGSPSHKKPRSSNGNVDDDSKGFYELIPLFTSVPTFKDLDRGSKEILDFYKSKLPSDSEYQSKFEMWSKLTTLFRSNSKDPEAQLMIFGSTLSGLSRKGSDMDICIMSTHFSEKFTLLKALRGWIRGDRSLQTSHMEMVPAKVPILKAVLALNGGQPLEIDFSCNDPTGVRNSHLIFSYGKLDSRFKPLYFVLKAWASLWDIADAKDFGISSFSLILMLIHYLQAGASPPVLPVLHDIGPSHFREALLKEDIMKLPYKPEADPPRAPKGFFIYYSVKFDFSKDVGSVRTGKALDAQECYSWSMQTKAMPRQWLANVLMEEPFNRSNTARSTINRPKFESILSALQTGHRILVIKNGPLSDLLYS</sequence>
<evidence type="ECO:0000259" key="11">
    <source>
        <dbReference type="Pfam" id="PF22600"/>
    </source>
</evidence>
<evidence type="ECO:0000256" key="9">
    <source>
        <dbReference type="SAM" id="MobiDB-lite"/>
    </source>
</evidence>
<evidence type="ECO:0000256" key="8">
    <source>
        <dbReference type="ARBA" id="ARBA00038491"/>
    </source>
</evidence>
<dbReference type="AlphaFoldDB" id="A0A7T8QUU5"/>
<evidence type="ECO:0000256" key="6">
    <source>
        <dbReference type="ARBA" id="ARBA00022723"/>
    </source>
</evidence>
<dbReference type="Pfam" id="PF22600">
    <property type="entry name" value="MTPAP-like_central"/>
    <property type="match status" value="1"/>
</dbReference>
<dbReference type="InterPro" id="IPR002058">
    <property type="entry name" value="PAP_assoc"/>
</dbReference>
<accession>A0A7T8QUU5</accession>
<comment type="cofactor">
    <cofactor evidence="2">
        <name>Mg(2+)</name>
        <dbReference type="ChEBI" id="CHEBI:18420"/>
    </cofactor>
</comment>
<comment type="cofactor">
    <cofactor evidence="1">
        <name>Mn(2+)</name>
        <dbReference type="ChEBI" id="CHEBI:29035"/>
    </cofactor>
</comment>
<evidence type="ECO:0000256" key="5">
    <source>
        <dbReference type="ARBA" id="ARBA00022679"/>
    </source>
</evidence>
<evidence type="ECO:0000256" key="4">
    <source>
        <dbReference type="ARBA" id="ARBA00022490"/>
    </source>
</evidence>
<dbReference type="Gene3D" id="1.10.1410.10">
    <property type="match status" value="1"/>
</dbReference>
<evidence type="ECO:0000313" key="12">
    <source>
        <dbReference type="EMBL" id="QQP55897.1"/>
    </source>
</evidence>
<dbReference type="CDD" id="cd05402">
    <property type="entry name" value="NT_PAP_TUTase"/>
    <property type="match status" value="1"/>
</dbReference>
<keyword evidence="7" id="KW-0460">Magnesium</keyword>
<dbReference type="InterPro" id="IPR043519">
    <property type="entry name" value="NT_sf"/>
</dbReference>
<proteinExistence type="inferred from homology"/>
<dbReference type="GO" id="GO:0005737">
    <property type="term" value="C:cytoplasm"/>
    <property type="evidence" value="ECO:0007669"/>
    <property type="project" value="UniProtKB-SubCell"/>
</dbReference>
<dbReference type="SUPFAM" id="SSF81631">
    <property type="entry name" value="PAP/OAS1 substrate-binding domain"/>
    <property type="match status" value="1"/>
</dbReference>
<evidence type="ECO:0000256" key="3">
    <source>
        <dbReference type="ARBA" id="ARBA00004496"/>
    </source>
</evidence>
<comment type="similarity">
    <text evidence="8">Belongs to the DNA polymerase type-B-like family. GLD2 subfamily.</text>
</comment>
<keyword evidence="4" id="KW-0963">Cytoplasm</keyword>
<evidence type="ECO:0000256" key="7">
    <source>
        <dbReference type="ARBA" id="ARBA00022842"/>
    </source>
</evidence>
<gene>
    <name evidence="12" type="ORF">FKW44_000368</name>
</gene>